<organism evidence="2 3">
    <name type="scientific">Venenivibrio stagnispumantis</name>
    <dbReference type="NCBI Taxonomy" id="407998"/>
    <lineage>
        <taxon>Bacteria</taxon>
        <taxon>Pseudomonadati</taxon>
        <taxon>Aquificota</taxon>
        <taxon>Aquificia</taxon>
        <taxon>Aquificales</taxon>
        <taxon>Hydrogenothermaceae</taxon>
        <taxon>Venenivibrio</taxon>
    </lineage>
</organism>
<dbReference type="Pfam" id="PF04367">
    <property type="entry name" value="DUF502"/>
    <property type="match status" value="1"/>
</dbReference>
<dbReference type="AlphaFoldDB" id="A0AA46AG26"/>
<dbReference type="PANTHER" id="PTHR31876:SF26">
    <property type="entry name" value="PROTEIN LIKE COV 2"/>
    <property type="match status" value="1"/>
</dbReference>
<evidence type="ECO:0000256" key="1">
    <source>
        <dbReference type="SAM" id="Phobius"/>
    </source>
</evidence>
<sequence length="201" mass="22426">MKKLRTIFITGLFVLIPIVVTFWIIKTVLSSVNNLILPYLREAGLPIPDIPGIGIIITILVILILGLLGQNYAGKKLLDLWDSFIGKIPVVRSIYSATKQTMETLFAKKESFSKTVLVQFPREGNFAIGFISNELKICNIDYYIVFIPFGINPTGGHLIIVKKEDVILTDLSVDEAMRTIISGGLAVKKQIKLIKEYKEMG</sequence>
<protein>
    <submittedName>
        <fullName evidence="2">Uncharacterized membrane protein</fullName>
    </submittedName>
</protein>
<evidence type="ECO:0000313" key="3">
    <source>
        <dbReference type="Proteomes" id="UP001157947"/>
    </source>
</evidence>
<evidence type="ECO:0000313" key="2">
    <source>
        <dbReference type="EMBL" id="SMP24774.1"/>
    </source>
</evidence>
<feature type="transmembrane region" description="Helical" evidence="1">
    <location>
        <begin position="7"/>
        <end position="25"/>
    </location>
</feature>
<comment type="caution">
    <text evidence="2">The sequence shown here is derived from an EMBL/GenBank/DDBJ whole genome shotgun (WGS) entry which is preliminary data.</text>
</comment>
<keyword evidence="3" id="KW-1185">Reference proteome</keyword>
<keyword evidence="1" id="KW-1133">Transmembrane helix</keyword>
<dbReference type="RefSeq" id="WP_265135069.1">
    <property type="nucleotide sequence ID" value="NZ_FXTX01000036.1"/>
</dbReference>
<keyword evidence="1" id="KW-0472">Membrane</keyword>
<keyword evidence="1" id="KW-0812">Transmembrane</keyword>
<dbReference type="Proteomes" id="UP001157947">
    <property type="component" value="Unassembled WGS sequence"/>
</dbReference>
<proteinExistence type="predicted"/>
<dbReference type="PANTHER" id="PTHR31876">
    <property type="entry name" value="COV-LIKE PROTEIN 1"/>
    <property type="match status" value="1"/>
</dbReference>
<feature type="transmembrane region" description="Helical" evidence="1">
    <location>
        <begin position="45"/>
        <end position="68"/>
    </location>
</feature>
<dbReference type="EMBL" id="FXTX01000036">
    <property type="protein sequence ID" value="SMP24774.1"/>
    <property type="molecule type" value="Genomic_DNA"/>
</dbReference>
<dbReference type="InterPro" id="IPR007462">
    <property type="entry name" value="COV1-like"/>
</dbReference>
<name>A0AA46AG26_9AQUI</name>
<gene>
    <name evidence="2" type="ORF">SAMN06264868_1362</name>
</gene>
<reference evidence="2" key="1">
    <citation type="submission" date="2017-05" db="EMBL/GenBank/DDBJ databases">
        <authorList>
            <person name="Varghese N."/>
            <person name="Submissions S."/>
        </authorList>
    </citation>
    <scope>NUCLEOTIDE SEQUENCE</scope>
    <source>
        <strain evidence="2">DSM 18763</strain>
    </source>
</reference>
<accession>A0AA46AG26</accession>